<proteinExistence type="predicted"/>
<name>C2MDP9_9PORP</name>
<dbReference type="RefSeq" id="WP_007365966.1">
    <property type="nucleotide sequence ID" value="NZ_ACLR01000208.1"/>
</dbReference>
<evidence type="ECO:0000313" key="4">
    <source>
        <dbReference type="Proteomes" id="UP000003303"/>
    </source>
</evidence>
<sequence length="229" mass="24085">FAVSLTKEGEGTITATGASNLNSVAYGTELTIVATPAEGYELTALTANGTDILATKKVVVEGNLTVKATFTKKTFAVTLTSNEHGDITIVEPVNLEAVSYGTTLTVKATGKNAQCELTALTANGKDILATKSFVVTDVTEVKATFVDHTGVETTVTQQVQLYPNPATDYVIVEGVAPASEVTLHSMTGDRLYAGRADSRGVLQIDLTPYADGVYLVCVAGETYRVVVKR</sequence>
<gene>
    <name evidence="3" type="ORF">PORUE0001_1583</name>
</gene>
<dbReference type="Proteomes" id="UP000003303">
    <property type="component" value="Unassembled WGS sequence"/>
</dbReference>
<evidence type="ECO:0000259" key="2">
    <source>
        <dbReference type="Pfam" id="PF18998"/>
    </source>
</evidence>
<feature type="non-terminal residue" evidence="3">
    <location>
        <position position="1"/>
    </location>
</feature>
<feature type="domain" description="Bacterial repeat" evidence="2">
    <location>
        <begin position="3"/>
        <end position="73"/>
    </location>
</feature>
<dbReference type="InterPro" id="IPR044060">
    <property type="entry name" value="Bacterial_rp_domain"/>
</dbReference>
<evidence type="ECO:0008006" key="5">
    <source>
        <dbReference type="Google" id="ProtNLM"/>
    </source>
</evidence>
<protein>
    <recommendedName>
        <fullName evidence="5">Secretion system C-terminal sorting domain-containing protein</fullName>
    </recommendedName>
</protein>
<evidence type="ECO:0000259" key="1">
    <source>
        <dbReference type="Pfam" id="PF18962"/>
    </source>
</evidence>
<dbReference type="Pfam" id="PF18998">
    <property type="entry name" value="Flg_new_2"/>
    <property type="match status" value="1"/>
</dbReference>
<dbReference type="OrthoDB" id="1014791at2"/>
<organism evidence="3 4">
    <name type="scientific">Porphyromonas uenonis 60-3</name>
    <dbReference type="NCBI Taxonomy" id="596327"/>
    <lineage>
        <taxon>Bacteria</taxon>
        <taxon>Pseudomonadati</taxon>
        <taxon>Bacteroidota</taxon>
        <taxon>Bacteroidia</taxon>
        <taxon>Bacteroidales</taxon>
        <taxon>Porphyromonadaceae</taxon>
        <taxon>Porphyromonas</taxon>
    </lineage>
</organism>
<evidence type="ECO:0000313" key="3">
    <source>
        <dbReference type="EMBL" id="EEK16158.1"/>
    </source>
</evidence>
<keyword evidence="4" id="KW-1185">Reference proteome</keyword>
<dbReference type="eggNOG" id="COG3420">
    <property type="taxonomic scope" value="Bacteria"/>
</dbReference>
<dbReference type="NCBIfam" id="TIGR04183">
    <property type="entry name" value="Por_Secre_tail"/>
    <property type="match status" value="1"/>
</dbReference>
<dbReference type="InterPro" id="IPR026444">
    <property type="entry name" value="Secre_tail"/>
</dbReference>
<feature type="domain" description="Secretion system C-terminal sorting" evidence="1">
    <location>
        <begin position="161"/>
        <end position="226"/>
    </location>
</feature>
<dbReference type="EMBL" id="ACLR01000208">
    <property type="protein sequence ID" value="EEK16158.1"/>
    <property type="molecule type" value="Genomic_DNA"/>
</dbReference>
<dbReference type="AlphaFoldDB" id="C2MDP9"/>
<accession>C2MDP9</accession>
<reference evidence="3 4" key="1">
    <citation type="submission" date="2009-04" db="EMBL/GenBank/DDBJ databases">
        <authorList>
            <person name="Sebastian Y."/>
            <person name="Madupu R."/>
            <person name="Durkin A.S."/>
            <person name="Torralba M."/>
            <person name="Methe B."/>
            <person name="Sutton G.G."/>
            <person name="Strausberg R.L."/>
            <person name="Nelson K.E."/>
        </authorList>
    </citation>
    <scope>NUCLEOTIDE SEQUENCE [LARGE SCALE GENOMIC DNA]</scope>
    <source>
        <strain evidence="3 4">60-3</strain>
    </source>
</reference>
<dbReference type="Pfam" id="PF18962">
    <property type="entry name" value="Por_Secre_tail"/>
    <property type="match status" value="1"/>
</dbReference>
<comment type="caution">
    <text evidence="3">The sequence shown here is derived from an EMBL/GenBank/DDBJ whole genome shotgun (WGS) entry which is preliminary data.</text>
</comment>